<evidence type="ECO:0000313" key="3">
    <source>
        <dbReference type="Proteomes" id="UP000222788"/>
    </source>
</evidence>
<comment type="caution">
    <text evidence="2">The sequence shown here is derived from an EMBL/GenBank/DDBJ whole genome shotgun (WGS) entry which is preliminary data.</text>
</comment>
<evidence type="ECO:0000256" key="1">
    <source>
        <dbReference type="SAM" id="MobiDB-lite"/>
    </source>
</evidence>
<dbReference type="Proteomes" id="UP000222788">
    <property type="component" value="Unassembled WGS sequence"/>
</dbReference>
<accession>A0A2C5WYM1</accession>
<gene>
    <name evidence="2" type="ORF">CFIMG_007255RA00001</name>
</gene>
<reference evidence="2 3" key="1">
    <citation type="journal article" date="2013" name="Fungal Biol.">
        <title>Analysis of microsatellite markers in the genome of the plant pathogen Ceratocystis fimbriata.</title>
        <authorList>
            <person name="Simpson M.C."/>
            <person name="Wilken P.M."/>
            <person name="Coetzee M.P."/>
            <person name="Wingfield M.J."/>
            <person name="Wingfield B.D."/>
        </authorList>
    </citation>
    <scope>NUCLEOTIDE SEQUENCE [LARGE SCALE GENOMIC DNA]</scope>
    <source>
        <strain evidence="2 3">CBS 114723</strain>
    </source>
</reference>
<organism evidence="2 3">
    <name type="scientific">Ceratocystis fimbriata CBS 114723</name>
    <dbReference type="NCBI Taxonomy" id="1035309"/>
    <lineage>
        <taxon>Eukaryota</taxon>
        <taxon>Fungi</taxon>
        <taxon>Dikarya</taxon>
        <taxon>Ascomycota</taxon>
        <taxon>Pezizomycotina</taxon>
        <taxon>Sordariomycetes</taxon>
        <taxon>Hypocreomycetidae</taxon>
        <taxon>Microascales</taxon>
        <taxon>Ceratocystidaceae</taxon>
        <taxon>Ceratocystis</taxon>
    </lineage>
</organism>
<protein>
    <submittedName>
        <fullName evidence="2">Uncharacterized protein</fullName>
    </submittedName>
</protein>
<evidence type="ECO:0000313" key="2">
    <source>
        <dbReference type="EMBL" id="PHH51097.1"/>
    </source>
</evidence>
<keyword evidence="3" id="KW-1185">Reference proteome</keyword>
<sequence>MYESHPETKHYRNERSNAAHKRKSSYQQGWVISMTTEEGRLAFVLTRAGVKIEVKVRLDVGQQTQQRNEGDEVVAN</sequence>
<feature type="region of interest" description="Disordered" evidence="1">
    <location>
        <begin position="1"/>
        <end position="26"/>
    </location>
</feature>
<dbReference type="AlphaFoldDB" id="A0A2C5WYM1"/>
<name>A0A2C5WYM1_9PEZI</name>
<dbReference type="EMBL" id="APWK03000104">
    <property type="protein sequence ID" value="PHH51097.1"/>
    <property type="molecule type" value="Genomic_DNA"/>
</dbReference>
<proteinExistence type="predicted"/>
<reference evidence="2 3" key="2">
    <citation type="journal article" date="2013" name="IMA Fungus">
        <title>IMA Genome-F 1: Ceratocystis fimbriata: Draft nuclear genome sequence for the plant pathogen, Ceratocystis fimbriata.</title>
        <authorList>
            <person name="Wilken P.M."/>
            <person name="Steenkamp E.T."/>
            <person name="Wingfield M.J."/>
            <person name="de Beer Z.W."/>
            <person name="Wingfield B.D."/>
        </authorList>
    </citation>
    <scope>NUCLEOTIDE SEQUENCE [LARGE SCALE GENOMIC DNA]</scope>
    <source>
        <strain evidence="2 3">CBS 114723</strain>
    </source>
</reference>
<feature type="compositionally biased region" description="Basic and acidic residues" evidence="1">
    <location>
        <begin position="1"/>
        <end position="17"/>
    </location>
</feature>